<organism evidence="1 2">
    <name type="scientific">Planobacterium oryzisoli</name>
    <dbReference type="NCBI Taxonomy" id="2771435"/>
    <lineage>
        <taxon>Bacteria</taxon>
        <taxon>Pseudomonadati</taxon>
        <taxon>Bacteroidota</taxon>
        <taxon>Flavobacteriia</taxon>
        <taxon>Flavobacteriales</taxon>
        <taxon>Weeksellaceae</taxon>
        <taxon>Chryseobacterium group</taxon>
        <taxon>Chryseobacterium</taxon>
    </lineage>
</organism>
<sequence>MENKSDYDEKLKKYTLEDSVLYTGFANFSDAELYAQSNGGQLVEVGFKDGNDNPVLTSEAQLIETQNHYAVDAGQEYTYLHSADPRFRDFADELQRFKSTEIEELSPEEKYITNAEIEVSEDPIIVLKNGEFDSVTSRERSKYLRQANVYEIAVRCPLSSEESKD</sequence>
<accession>A0A931E7A2</accession>
<dbReference type="Proteomes" id="UP000694480">
    <property type="component" value="Unassembled WGS sequence"/>
</dbReference>
<proteinExistence type="predicted"/>
<name>A0A931E7A2_9FLAO</name>
<dbReference type="RefSeq" id="WP_194738991.1">
    <property type="nucleotide sequence ID" value="NZ_JADKYY010000004.1"/>
</dbReference>
<reference evidence="1" key="1">
    <citation type="submission" date="2020-11" db="EMBL/GenBank/DDBJ databases">
        <title>Genome seq and assembly of Planobacterium sp.</title>
        <authorList>
            <person name="Chhetri G."/>
        </authorList>
    </citation>
    <scope>NUCLEOTIDE SEQUENCE</scope>
    <source>
        <strain evidence="1">GCR5</strain>
    </source>
</reference>
<dbReference type="AlphaFoldDB" id="A0A931E7A2"/>
<gene>
    <name evidence="1" type="ORF">IC612_04540</name>
</gene>
<comment type="caution">
    <text evidence="1">The sequence shown here is derived from an EMBL/GenBank/DDBJ whole genome shotgun (WGS) entry which is preliminary data.</text>
</comment>
<dbReference type="EMBL" id="JADKYY010000004">
    <property type="protein sequence ID" value="MBF5027066.1"/>
    <property type="molecule type" value="Genomic_DNA"/>
</dbReference>
<keyword evidence="2" id="KW-1185">Reference proteome</keyword>
<evidence type="ECO:0000313" key="2">
    <source>
        <dbReference type="Proteomes" id="UP000694480"/>
    </source>
</evidence>
<evidence type="ECO:0000313" key="1">
    <source>
        <dbReference type="EMBL" id="MBF5027066.1"/>
    </source>
</evidence>
<protein>
    <submittedName>
        <fullName evidence="1">Uncharacterized protein</fullName>
    </submittedName>
</protein>